<feature type="signal peptide" evidence="1">
    <location>
        <begin position="1"/>
        <end position="28"/>
    </location>
</feature>
<name>A0A316D5G1_9BACL</name>
<keyword evidence="1" id="KW-0732">Signal</keyword>
<dbReference type="OrthoDB" id="4966841at2"/>
<feature type="chain" id="PRO_5016463841" description="DUF1002 domain-containing protein" evidence="1">
    <location>
        <begin position="29"/>
        <end position="159"/>
    </location>
</feature>
<evidence type="ECO:0000313" key="3">
    <source>
        <dbReference type="Proteomes" id="UP000245634"/>
    </source>
</evidence>
<keyword evidence="3" id="KW-1185">Reference proteome</keyword>
<dbReference type="EMBL" id="QGGL01000014">
    <property type="protein sequence ID" value="PWK09007.1"/>
    <property type="molecule type" value="Genomic_DNA"/>
</dbReference>
<accession>A0A316D5G1</accession>
<gene>
    <name evidence="2" type="ORF">C7459_11473</name>
</gene>
<dbReference type="Proteomes" id="UP000245634">
    <property type="component" value="Unassembled WGS sequence"/>
</dbReference>
<dbReference type="AlphaFoldDB" id="A0A316D5G1"/>
<evidence type="ECO:0000313" key="2">
    <source>
        <dbReference type="EMBL" id="PWK09007.1"/>
    </source>
</evidence>
<protein>
    <recommendedName>
        <fullName evidence="4">DUF1002 domain-containing protein</fullName>
    </recommendedName>
</protein>
<evidence type="ECO:0000256" key="1">
    <source>
        <dbReference type="SAM" id="SignalP"/>
    </source>
</evidence>
<organism evidence="2 3">
    <name type="scientific">Tumebacillus permanentifrigoris</name>
    <dbReference type="NCBI Taxonomy" id="378543"/>
    <lineage>
        <taxon>Bacteria</taxon>
        <taxon>Bacillati</taxon>
        <taxon>Bacillota</taxon>
        <taxon>Bacilli</taxon>
        <taxon>Bacillales</taxon>
        <taxon>Alicyclobacillaceae</taxon>
        <taxon>Tumebacillus</taxon>
    </lineage>
</organism>
<sequence length="159" mass="17098">MFNFKKILATTLVMTSLFSFAMASGAFAATTSTNQSTITQQQPLVQAPPSQQPQMAEPDGVKGYIVKKAVQLLATCFRKGAPYIGDVLEYLDAKTAKTAIQYSGKIASKLDEIAGIPDLATNVVKEKMYNFLLKDLKLSGGTALSIADGIKRALDILVF</sequence>
<dbReference type="RefSeq" id="WP_109690260.1">
    <property type="nucleotide sequence ID" value="NZ_QGGL01000014.1"/>
</dbReference>
<evidence type="ECO:0008006" key="4">
    <source>
        <dbReference type="Google" id="ProtNLM"/>
    </source>
</evidence>
<comment type="caution">
    <text evidence="2">The sequence shown here is derived from an EMBL/GenBank/DDBJ whole genome shotgun (WGS) entry which is preliminary data.</text>
</comment>
<proteinExistence type="predicted"/>
<reference evidence="2 3" key="1">
    <citation type="submission" date="2018-05" db="EMBL/GenBank/DDBJ databases">
        <title>Genomic Encyclopedia of Type Strains, Phase IV (KMG-IV): sequencing the most valuable type-strain genomes for metagenomic binning, comparative biology and taxonomic classification.</title>
        <authorList>
            <person name="Goeker M."/>
        </authorList>
    </citation>
    <scope>NUCLEOTIDE SEQUENCE [LARGE SCALE GENOMIC DNA]</scope>
    <source>
        <strain evidence="2 3">DSM 18773</strain>
    </source>
</reference>